<dbReference type="AlphaFoldDB" id="A0A9Y1BK92"/>
<organism evidence="1">
    <name type="scientific">Candidatus Heimdallarchaeum aukensis</name>
    <dbReference type="NCBI Taxonomy" id="2876573"/>
    <lineage>
        <taxon>Archaea</taxon>
        <taxon>Promethearchaeati</taxon>
        <taxon>Candidatus Heimdallarchaeota</taxon>
        <taxon>Candidatus Heimdallarchaeia (ex Rinke et al. 2021) (nom. nud.)</taxon>
        <taxon>Candidatus Heimdallarchaeales</taxon>
        <taxon>Candidatus Heimdallarchaeaceae</taxon>
        <taxon>Candidatus Heimdallarchaeum</taxon>
    </lineage>
</organism>
<dbReference type="Proteomes" id="UP001201020">
    <property type="component" value="Chromosome"/>
</dbReference>
<dbReference type="InterPro" id="IPR019734">
    <property type="entry name" value="TPR_rpt"/>
</dbReference>
<proteinExistence type="predicted"/>
<dbReference type="EMBL" id="CP084166">
    <property type="protein sequence ID" value="UJG40554.1"/>
    <property type="molecule type" value="Genomic_DNA"/>
</dbReference>
<reference evidence="1" key="1">
    <citation type="journal article" date="2022" name="Nat. Microbiol.">
        <title>Unique mobile elements and scalable gene flow at the prokaryote-eukaryote boundary revealed by circularized Asgard archaea genomes.</title>
        <authorList>
            <person name="Wu F."/>
            <person name="Speth D.R."/>
            <person name="Philosof A."/>
            <person name="Cremiere A."/>
            <person name="Narayanan A."/>
            <person name="Barco R.A."/>
            <person name="Connon S.A."/>
            <person name="Amend J.P."/>
            <person name="Antoshechkin I.A."/>
            <person name="Orphan V.J."/>
        </authorList>
    </citation>
    <scope>NUCLEOTIDE SEQUENCE</scope>
    <source>
        <strain evidence="1">PM71</strain>
    </source>
</reference>
<sequence>MSDVVKYIGAFSVDELKEIVVDNKKRKQLLSDLEIEREMDISSFVDFLLSETYELLLEEKRSQALILLKRIKPLIPLSSRENYVRFYLNLANSFMINNEYEGARKAAEKAKNMAYKINNPELIVKSLNLLFAIYRTLEKDKALEYLIKSKQIAEKNNMVENLVYTEVNIGLMHMFNKKINDAADSCKKVIEIVKDNAYSSTKLHMASDFFLHLFSENQGLIVAPKYKSMVVDGVNLVLRTLSKVKNPNEIAKRLSILTMMSKISDEQVERILPLLLDFVKQHKTTKKSILYAAIANGLGDYKGYSKALSIFPEALKNTKKLTDDEQQRIRKNYAYLLANAINITMVYDLASSSSDIVKLKNLKIKTDSDSLLGKPGVYKYRSAITDSDAIFGLKRNDIKKKIIENLKDVIHITPAISSITHEKKNEEIIKNIEILLINAITYENEMCSLLLSGSTVNEKSLNKKKRIFDGYQIIGHIVPDSVVRQKHFEEFDILLIYELIKSPQKFKKVEIVSVSENVQKNYLTIIEK</sequence>
<dbReference type="SUPFAM" id="SSF48452">
    <property type="entry name" value="TPR-like"/>
    <property type="match status" value="1"/>
</dbReference>
<name>A0A9Y1BK92_9ARCH</name>
<protein>
    <submittedName>
        <fullName evidence="1">Uncharacterized protein</fullName>
    </submittedName>
</protein>
<evidence type="ECO:0000313" key="1">
    <source>
        <dbReference type="EMBL" id="UJG40554.1"/>
    </source>
</evidence>
<dbReference type="InterPro" id="IPR011990">
    <property type="entry name" value="TPR-like_helical_dom_sf"/>
</dbReference>
<gene>
    <name evidence="1" type="ORF">K9W45_12060</name>
</gene>
<dbReference type="Gene3D" id="1.25.40.10">
    <property type="entry name" value="Tetratricopeptide repeat domain"/>
    <property type="match status" value="1"/>
</dbReference>
<accession>A0A9Y1BK92</accession>
<dbReference type="SMART" id="SM00028">
    <property type="entry name" value="TPR"/>
    <property type="match status" value="2"/>
</dbReference>